<gene>
    <name evidence="12" type="ORF">P5673_017857</name>
</gene>
<feature type="repeat" description="Cys-rich GLG1" evidence="8">
    <location>
        <begin position="668"/>
        <end position="730"/>
    </location>
</feature>
<dbReference type="PANTHER" id="PTHR11884">
    <property type="entry name" value="SELECTIN LIGAND RELATED"/>
    <property type="match status" value="1"/>
</dbReference>
<feature type="region of interest" description="Disordered" evidence="9">
    <location>
        <begin position="25"/>
        <end position="111"/>
    </location>
</feature>
<evidence type="ECO:0000256" key="5">
    <source>
        <dbReference type="ARBA" id="ARBA00022989"/>
    </source>
</evidence>
<dbReference type="AlphaFoldDB" id="A0AAD9QEL9"/>
<dbReference type="PROSITE" id="PS51289">
    <property type="entry name" value="GLG1_C_RICH"/>
    <property type="match status" value="7"/>
</dbReference>
<keyword evidence="4" id="KW-0677">Repeat</keyword>
<feature type="chain" id="PRO_5042153212" evidence="11">
    <location>
        <begin position="24"/>
        <end position="1193"/>
    </location>
</feature>
<keyword evidence="3 11" id="KW-0732">Signal</keyword>
<evidence type="ECO:0000256" key="11">
    <source>
        <dbReference type="SAM" id="SignalP"/>
    </source>
</evidence>
<evidence type="ECO:0000256" key="7">
    <source>
        <dbReference type="ARBA" id="ARBA00023180"/>
    </source>
</evidence>
<comment type="subcellular location">
    <subcellularLocation>
        <location evidence="1">Membrane</location>
        <topology evidence="1">Single-pass type I membrane protein</topology>
    </subcellularLocation>
</comment>
<feature type="repeat" description="Cys-rich GLG1" evidence="8">
    <location>
        <begin position="412"/>
        <end position="472"/>
    </location>
</feature>
<accession>A0AAD9QEL9</accession>
<comment type="caution">
    <text evidence="12">The sequence shown here is derived from an EMBL/GenBank/DDBJ whole genome shotgun (WGS) entry which is preliminary data.</text>
</comment>
<organism evidence="12 13">
    <name type="scientific">Acropora cervicornis</name>
    <name type="common">Staghorn coral</name>
    <dbReference type="NCBI Taxonomy" id="6130"/>
    <lineage>
        <taxon>Eukaryota</taxon>
        <taxon>Metazoa</taxon>
        <taxon>Cnidaria</taxon>
        <taxon>Anthozoa</taxon>
        <taxon>Hexacorallia</taxon>
        <taxon>Scleractinia</taxon>
        <taxon>Astrocoeniina</taxon>
        <taxon>Acroporidae</taxon>
        <taxon>Acropora</taxon>
    </lineage>
</organism>
<name>A0AAD9QEL9_ACRCE</name>
<dbReference type="EMBL" id="JARQWQ010000039">
    <property type="protein sequence ID" value="KAK2559764.1"/>
    <property type="molecule type" value="Genomic_DNA"/>
</dbReference>
<keyword evidence="7" id="KW-0325">Glycoprotein</keyword>
<evidence type="ECO:0000256" key="9">
    <source>
        <dbReference type="SAM" id="MobiDB-lite"/>
    </source>
</evidence>
<reference evidence="12" key="1">
    <citation type="journal article" date="2023" name="G3 (Bethesda)">
        <title>Whole genome assembly and annotation of the endangered Caribbean coral Acropora cervicornis.</title>
        <authorList>
            <person name="Selwyn J.D."/>
            <person name="Vollmer S.V."/>
        </authorList>
    </citation>
    <scope>NUCLEOTIDE SEQUENCE</scope>
    <source>
        <strain evidence="12">K2</strain>
    </source>
</reference>
<dbReference type="GO" id="GO:0000139">
    <property type="term" value="C:Golgi membrane"/>
    <property type="evidence" value="ECO:0007669"/>
    <property type="project" value="InterPro"/>
</dbReference>
<evidence type="ECO:0000256" key="3">
    <source>
        <dbReference type="ARBA" id="ARBA00022729"/>
    </source>
</evidence>
<sequence length="1193" mass="136418">MATFHFVVSLGIIVLITSCFVHSGKIPPKTDSAKDKDDSVGLKDSPNEHGQEDQQKPGERDNEREEEKGPETRADHRGRQDQEKAMNDNQDNADVRHVASEDGKKGNSPKLRFVAGKQRLDDDQSKCTEDIARLCPEIPKGNNFALLVCLQDKAKEDDLTTECHHMLWDYKRTFSKDEKFERSVAEKFCVADLKQLPECNKQGKIIACLLEHRENLTTASCKNMMTKMQAIFFSNYLLIENFLVDCAEDVKERHCGRLQTEEDEEDIHSQNEVIECLEDNQAVLTEKCQKQIFRLGELSSDDYHLDRPLFYACKDDREMFCEDVQSGDGKVYKCLKKHKTDGRMSDECRKKLTERQRLEANEPKANYPLMKNCFKYYQQYKDQFKCERGKTKHGALANILVCLEKAMDDGQKVGGKCQAELYDLRQQMMEDYAINPKLVAQCDVEIEKHCGGGKGNGGETIDCLMGLAEENEGKTDIIREGCFKAIELLLEETGAGKDYRIDRTLYRACEPIIETKCKDKGKKEGDVMVLSCLMENLHTDSITPECEEQLLHLEFFIARDFSIDAELQEFCKDDAKSFCHVSSMDDAESNPGSLVLSCLYRNSLIERAEPRVSPKCASHVQRVMHQRAVDVHLMPEIQTPCIQDLAKHCNDRLNNGEEIECLQNIFEDLSEECQHAISNFTEEEGEDYKLDNTLVRACHGMVTKFCEEVVAQGDTDGVLPCLIEHKNDPDMDEKCHASIEHWQLIEKKDFKFSAEFKKACRRDAQELCSHAKEKFKLVECLSSKIRDAVLNEEEHVVSDKCRLQLKVAKEEESEDVRLDPVVYEACSDDIKKYCGDVSFGQAKVLECLKEWRKGLSDKCKESVRQREEEAMQDPEVDYKLERSCRKMIVLFCSDVKPSQIFSCLKKNKNDQQMERSCKDIIIKRQIRQSQDVRLNPQLLNFCALDLPKFCPEPRKGEGKIIACLKKHVDKLSDECREYTEQLMREAAHDYRMDARLVAECGDEVGSFRESLYSLPRYILRAPSVAVVEEMEMKRLCKTEAPSQVEDCLKKNLGSIRSKTCRVEVFRLMKEGGTDIMSDPVLYSACSLEVQRYCSHIPFGRGKVVKCLLDAFKSNSDSFDQECHFQLASRRAMWGQAVKVLPDESLGDLAAFVVASPSKNYFFIVFATGLALIFVGGLVFGRLSKRIKREVKDR</sequence>
<dbReference type="InterPro" id="IPR001893">
    <property type="entry name" value="Cys-rich_GLG1_repeat"/>
</dbReference>
<dbReference type="InterPro" id="IPR039728">
    <property type="entry name" value="GLG1"/>
</dbReference>
<evidence type="ECO:0000313" key="13">
    <source>
        <dbReference type="Proteomes" id="UP001249851"/>
    </source>
</evidence>
<feature type="compositionally biased region" description="Basic and acidic residues" evidence="9">
    <location>
        <begin position="31"/>
        <end position="86"/>
    </location>
</feature>
<keyword evidence="2 10" id="KW-0812">Transmembrane</keyword>
<evidence type="ECO:0000256" key="4">
    <source>
        <dbReference type="ARBA" id="ARBA00022737"/>
    </source>
</evidence>
<feature type="repeat" description="Cys-rich GLG1" evidence="8">
    <location>
        <begin position="912"/>
        <end position="972"/>
    </location>
</feature>
<keyword evidence="5 10" id="KW-1133">Transmembrane helix</keyword>
<protein>
    <submittedName>
        <fullName evidence="12">Golgi apparatus protein 1</fullName>
    </submittedName>
</protein>
<dbReference type="Proteomes" id="UP001249851">
    <property type="component" value="Unassembled WGS sequence"/>
</dbReference>
<keyword evidence="6 10" id="KW-0472">Membrane</keyword>
<feature type="repeat" description="Cys-rich GLG1" evidence="8">
    <location>
        <begin position="477"/>
        <end position="541"/>
    </location>
</feature>
<feature type="repeat" description="Cys-rich GLG1" evidence="8">
    <location>
        <begin position="796"/>
        <end position="856"/>
    </location>
</feature>
<evidence type="ECO:0000256" key="1">
    <source>
        <dbReference type="ARBA" id="ARBA00004479"/>
    </source>
</evidence>
<feature type="repeat" description="Cys-rich GLG1" evidence="8">
    <location>
        <begin position="1055"/>
        <end position="1115"/>
    </location>
</feature>
<feature type="transmembrane region" description="Helical" evidence="10">
    <location>
        <begin position="1160"/>
        <end position="1179"/>
    </location>
</feature>
<feature type="repeat" description="Cys-rich GLG1" evidence="8">
    <location>
        <begin position="283"/>
        <end position="343"/>
    </location>
</feature>
<evidence type="ECO:0000256" key="2">
    <source>
        <dbReference type="ARBA" id="ARBA00022692"/>
    </source>
</evidence>
<feature type="compositionally biased region" description="Basic and acidic residues" evidence="9">
    <location>
        <begin position="93"/>
        <end position="105"/>
    </location>
</feature>
<evidence type="ECO:0000313" key="12">
    <source>
        <dbReference type="EMBL" id="KAK2559764.1"/>
    </source>
</evidence>
<evidence type="ECO:0000256" key="8">
    <source>
        <dbReference type="PROSITE-ProRule" id="PRU00622"/>
    </source>
</evidence>
<keyword evidence="13" id="KW-1185">Reference proteome</keyword>
<feature type="signal peptide" evidence="11">
    <location>
        <begin position="1"/>
        <end position="23"/>
    </location>
</feature>
<dbReference type="Pfam" id="PF00839">
    <property type="entry name" value="Cys_rich_FGFR"/>
    <property type="match status" value="13"/>
</dbReference>
<evidence type="ECO:0000256" key="10">
    <source>
        <dbReference type="SAM" id="Phobius"/>
    </source>
</evidence>
<evidence type="ECO:0000256" key="6">
    <source>
        <dbReference type="ARBA" id="ARBA00023136"/>
    </source>
</evidence>
<dbReference type="InterPro" id="IPR017873">
    <property type="entry name" value="Cys-rich_GLG1_repeat_euk"/>
</dbReference>
<dbReference type="PANTHER" id="PTHR11884:SF1">
    <property type="entry name" value="GOLGI APPARATUS PROTEIN 1"/>
    <property type="match status" value="1"/>
</dbReference>
<reference evidence="12" key="2">
    <citation type="journal article" date="2023" name="Science">
        <title>Genomic signatures of disease resistance in endangered staghorn corals.</title>
        <authorList>
            <person name="Vollmer S.V."/>
            <person name="Selwyn J.D."/>
            <person name="Despard B.A."/>
            <person name="Roesel C.L."/>
        </authorList>
    </citation>
    <scope>NUCLEOTIDE SEQUENCE</scope>
    <source>
        <strain evidence="12">K2</strain>
    </source>
</reference>
<proteinExistence type="predicted"/>